<gene>
    <name evidence="2" type="ORF">CYY_006372</name>
</gene>
<dbReference type="OrthoDB" id="21592at2759"/>
<dbReference type="Proteomes" id="UP000695562">
    <property type="component" value="Unassembled WGS sequence"/>
</dbReference>
<feature type="region of interest" description="Disordered" evidence="1">
    <location>
        <begin position="38"/>
        <end position="138"/>
    </location>
</feature>
<dbReference type="AlphaFoldDB" id="A0A8J4V376"/>
<keyword evidence="3" id="KW-1185">Reference proteome</keyword>
<dbReference type="EMBL" id="AJWJ01000291">
    <property type="protein sequence ID" value="KAF2072317.1"/>
    <property type="molecule type" value="Genomic_DNA"/>
</dbReference>
<feature type="compositionally biased region" description="Low complexity" evidence="1">
    <location>
        <begin position="97"/>
        <end position="106"/>
    </location>
</feature>
<name>A0A8J4V376_9MYCE</name>
<evidence type="ECO:0000313" key="3">
    <source>
        <dbReference type="Proteomes" id="UP000695562"/>
    </source>
</evidence>
<reference evidence="2" key="1">
    <citation type="submission" date="2020-01" db="EMBL/GenBank/DDBJ databases">
        <title>Development of genomics and gene disruption for Polysphondylium violaceum indicates a role for the polyketide synthase stlB in stalk morphogenesis.</title>
        <authorList>
            <person name="Narita B."/>
            <person name="Kawabe Y."/>
            <person name="Kin K."/>
            <person name="Saito T."/>
            <person name="Gibbs R."/>
            <person name="Kuspa A."/>
            <person name="Muzny D."/>
            <person name="Queller D."/>
            <person name="Richards S."/>
            <person name="Strassman J."/>
            <person name="Sucgang R."/>
            <person name="Worley K."/>
            <person name="Schaap P."/>
        </authorList>
    </citation>
    <scope>NUCLEOTIDE SEQUENCE</scope>
    <source>
        <strain evidence="2">QSvi11</strain>
    </source>
</reference>
<feature type="compositionally biased region" description="Polar residues" evidence="1">
    <location>
        <begin position="12"/>
        <end position="21"/>
    </location>
</feature>
<protein>
    <submittedName>
        <fullName evidence="2">Uncharacterized protein</fullName>
    </submittedName>
</protein>
<feature type="compositionally biased region" description="Basic and acidic residues" evidence="1">
    <location>
        <begin position="524"/>
        <end position="535"/>
    </location>
</feature>
<evidence type="ECO:0000313" key="2">
    <source>
        <dbReference type="EMBL" id="KAF2072317.1"/>
    </source>
</evidence>
<feature type="region of interest" description="Disordered" evidence="1">
    <location>
        <begin position="515"/>
        <end position="535"/>
    </location>
</feature>
<accession>A0A8J4V376</accession>
<comment type="caution">
    <text evidence="2">The sequence shown here is derived from an EMBL/GenBank/DDBJ whole genome shotgun (WGS) entry which is preliminary data.</text>
</comment>
<proteinExistence type="predicted"/>
<sequence>MFSGSQEDERGTQNNRNNTQYDVDDFSALTRIMNESFRTKNNYNFDDDDDNEFELSDASRNPSSESEDISSDNNQDLSDDDNIYDYRYNFYDDDDNNNNNDNNSDNTTIGESKKRKSPTKSTTTTTTTTTRTTPNKNATISKTKEKKLKKEKEELLFKDTGIVANKVISNIYDVVYQLPRKWPYFNPKISESLYSNSKVLPHNFTEEYLDTLEEHIQLLWNSMQPKDNNGNTIALTPNIMTTLVLSSSEFVTSLMDHLFYQYDKSFQLNQNNNNNNNSNSNINNNNSNNNSVNNEINLVNVIESCKSIKLPLGIIEESINTINTFVPKDKMLSIPSLLYPELEKQRHKDQLTKHTEKLKWEAEGVFSSADLELPPPKKKESKATNQEGDQSAQEEEDKEPEKVVIKTTDPALEPAITGSGQSLYKQVHYEYKLQLLRDLLPEWKVDGVDGEIYYFPPMGDRNPMKALSKALAFDFKNISGQDPKTIPKIVKEYKEKIKEHTKSLYDNSYMKNYLRERKEKKKKEKESKNKEKKYD</sequence>
<feature type="compositionally biased region" description="Low complexity" evidence="1">
    <location>
        <begin position="119"/>
        <end position="137"/>
    </location>
</feature>
<evidence type="ECO:0000256" key="1">
    <source>
        <dbReference type="SAM" id="MobiDB-lite"/>
    </source>
</evidence>
<feature type="region of interest" description="Disordered" evidence="1">
    <location>
        <begin position="1"/>
        <end position="24"/>
    </location>
</feature>
<feature type="region of interest" description="Disordered" evidence="1">
    <location>
        <begin position="369"/>
        <end position="403"/>
    </location>
</feature>
<organism evidence="2 3">
    <name type="scientific">Polysphondylium violaceum</name>
    <dbReference type="NCBI Taxonomy" id="133409"/>
    <lineage>
        <taxon>Eukaryota</taxon>
        <taxon>Amoebozoa</taxon>
        <taxon>Evosea</taxon>
        <taxon>Eumycetozoa</taxon>
        <taxon>Dictyostelia</taxon>
        <taxon>Dictyosteliales</taxon>
        <taxon>Dictyosteliaceae</taxon>
        <taxon>Polysphondylium</taxon>
    </lineage>
</organism>
<feature type="compositionally biased region" description="Acidic residues" evidence="1">
    <location>
        <begin position="45"/>
        <end position="55"/>
    </location>
</feature>